<dbReference type="Proteomes" id="UP001156140">
    <property type="component" value="Unassembled WGS sequence"/>
</dbReference>
<evidence type="ECO:0000313" key="3">
    <source>
        <dbReference type="EMBL" id="MCI0125981.1"/>
    </source>
</evidence>
<reference evidence="3" key="1">
    <citation type="submission" date="2022-03" db="EMBL/GenBank/DDBJ databases">
        <title>The complete genome sequence of a Methyloterrigena soli.</title>
        <authorList>
            <person name="Zi Z."/>
        </authorList>
    </citation>
    <scope>NUCLEOTIDE SEQUENCE</scope>
    <source>
        <strain evidence="3">M48</strain>
    </source>
</reference>
<accession>A0AA41UF02</accession>
<organism evidence="3 4">
    <name type="scientific">Paradevosia shaoguanensis</name>
    <dbReference type="NCBI Taxonomy" id="1335043"/>
    <lineage>
        <taxon>Bacteria</taxon>
        <taxon>Pseudomonadati</taxon>
        <taxon>Pseudomonadota</taxon>
        <taxon>Alphaproteobacteria</taxon>
        <taxon>Hyphomicrobiales</taxon>
        <taxon>Devosiaceae</taxon>
        <taxon>Paradevosia</taxon>
    </lineage>
</organism>
<dbReference type="EMBL" id="JALAZD010000001">
    <property type="protein sequence ID" value="MCI0125981.1"/>
    <property type="molecule type" value="Genomic_DNA"/>
</dbReference>
<sequence length="175" mass="17591">MMIIRLAVAAAGLAMLAAAASPAMALSTSECSAKYQAAKTAGTLNGASWNDFRKAQCASTAAATTTSTPAAAVAPKSAARSTTKAPAAPAPTSEPNVANTENAVEPPATNAVAPKGVVFPRAVAAKYASETAGKARMHTCLDQYRQDKASNGLAGLTWVQAGGGYYSICNARLKG</sequence>
<evidence type="ECO:0000256" key="2">
    <source>
        <dbReference type="SAM" id="SignalP"/>
    </source>
</evidence>
<keyword evidence="2" id="KW-0732">Signal</keyword>
<keyword evidence="4" id="KW-1185">Reference proteome</keyword>
<feature type="compositionally biased region" description="Low complexity" evidence="1">
    <location>
        <begin position="68"/>
        <end position="93"/>
    </location>
</feature>
<gene>
    <name evidence="3" type="ORF">ML536_03990</name>
</gene>
<evidence type="ECO:0000256" key="1">
    <source>
        <dbReference type="SAM" id="MobiDB-lite"/>
    </source>
</evidence>
<protein>
    <submittedName>
        <fullName evidence="3">Uncharacterized protein</fullName>
    </submittedName>
</protein>
<feature type="signal peptide" evidence="2">
    <location>
        <begin position="1"/>
        <end position="25"/>
    </location>
</feature>
<feature type="region of interest" description="Disordered" evidence="1">
    <location>
        <begin position="68"/>
        <end position="101"/>
    </location>
</feature>
<comment type="caution">
    <text evidence="3">The sequence shown here is derived from an EMBL/GenBank/DDBJ whole genome shotgun (WGS) entry which is preliminary data.</text>
</comment>
<dbReference type="AlphaFoldDB" id="A0AA41UF02"/>
<name>A0AA41UF02_9HYPH</name>
<evidence type="ECO:0000313" key="4">
    <source>
        <dbReference type="Proteomes" id="UP001156140"/>
    </source>
</evidence>
<proteinExistence type="predicted"/>
<feature type="chain" id="PRO_5041272277" evidence="2">
    <location>
        <begin position="26"/>
        <end position="175"/>
    </location>
</feature>